<dbReference type="OrthoDB" id="9785233at2"/>
<dbReference type="Gene3D" id="2.60.40.4070">
    <property type="match status" value="1"/>
</dbReference>
<evidence type="ECO:0000256" key="2">
    <source>
        <dbReference type="ARBA" id="ARBA00016013"/>
    </source>
</evidence>
<dbReference type="InterPro" id="IPR005648">
    <property type="entry name" value="FlgD"/>
</dbReference>
<comment type="function">
    <text evidence="4 5">Required for flagellar hook formation. May act as a scaffolding protein.</text>
</comment>
<evidence type="ECO:0000313" key="9">
    <source>
        <dbReference type="Proteomes" id="UP000298745"/>
    </source>
</evidence>
<reference evidence="8 9" key="1">
    <citation type="submission" date="2018-12" db="EMBL/GenBank/DDBJ databases">
        <authorList>
            <person name="Chong R.A."/>
        </authorList>
    </citation>
    <scope>NUCLEOTIDE SEQUENCE [LARGE SCALE GENOMIC DNA]</scope>
    <source>
        <strain evidence="8 9">Msa</strain>
    </source>
</reference>
<name>A0A4D6Y6I9_9GAMM</name>
<evidence type="ECO:0000256" key="1">
    <source>
        <dbReference type="ARBA" id="ARBA00010577"/>
    </source>
</evidence>
<evidence type="ECO:0000256" key="5">
    <source>
        <dbReference type="RuleBase" id="RU362076"/>
    </source>
</evidence>
<keyword evidence="3 5" id="KW-1005">Bacterial flagellum biogenesis</keyword>
<comment type="similarity">
    <text evidence="1 5">Belongs to the FlgD family.</text>
</comment>
<dbReference type="Pfam" id="PF13861">
    <property type="entry name" value="FLgD_tudor"/>
    <property type="match status" value="1"/>
</dbReference>
<dbReference type="Pfam" id="PF03963">
    <property type="entry name" value="FlgD"/>
    <property type="match status" value="1"/>
</dbReference>
<organism evidence="8 9">
    <name type="scientific">Buchnera aphidicola</name>
    <name type="common">Macrosiphoniella sanborni</name>
    <dbReference type="NCBI Taxonomy" id="1241865"/>
    <lineage>
        <taxon>Bacteria</taxon>
        <taxon>Pseudomonadati</taxon>
        <taxon>Pseudomonadota</taxon>
        <taxon>Gammaproteobacteria</taxon>
        <taxon>Enterobacterales</taxon>
        <taxon>Erwiniaceae</taxon>
        <taxon>Buchnera</taxon>
    </lineage>
</organism>
<protein>
    <recommendedName>
        <fullName evidence="2 5">Basal-body rod modification protein FlgD</fullName>
    </recommendedName>
</protein>
<dbReference type="Pfam" id="PF13860">
    <property type="entry name" value="FlgD_ig"/>
    <property type="match status" value="1"/>
</dbReference>
<dbReference type="Proteomes" id="UP000298745">
    <property type="component" value="Chromosome"/>
</dbReference>
<keyword evidence="8" id="KW-0966">Cell projection</keyword>
<dbReference type="GO" id="GO:0044781">
    <property type="term" value="P:bacterial-type flagellum organization"/>
    <property type="evidence" value="ECO:0007669"/>
    <property type="project" value="UniProtKB-UniRule"/>
</dbReference>
<evidence type="ECO:0000259" key="6">
    <source>
        <dbReference type="Pfam" id="PF13860"/>
    </source>
</evidence>
<evidence type="ECO:0000256" key="3">
    <source>
        <dbReference type="ARBA" id="ARBA00022795"/>
    </source>
</evidence>
<gene>
    <name evidence="8" type="ORF">D9V74_01605</name>
</gene>
<feature type="domain" description="FlgD Tudor-like" evidence="7">
    <location>
        <begin position="90"/>
        <end position="226"/>
    </location>
</feature>
<dbReference type="AlphaFoldDB" id="A0A4D6Y6I9"/>
<reference evidence="8 9" key="2">
    <citation type="submission" date="2019-05" db="EMBL/GenBank/DDBJ databases">
        <title>Genome evolution of the obligate endosymbiont Buchnera aphidicola.</title>
        <authorList>
            <person name="Moran N.A."/>
        </authorList>
    </citation>
    <scope>NUCLEOTIDE SEQUENCE [LARGE SCALE GENOMIC DNA]</scope>
    <source>
        <strain evidence="8 9">Msa</strain>
    </source>
</reference>
<evidence type="ECO:0000313" key="8">
    <source>
        <dbReference type="EMBL" id="QCI24103.1"/>
    </source>
</evidence>
<sequence>MSTISTDINKNDINIEILKNNDNTFQKDPDPLNLQKNFLNLLLTQIQNQDPTNPLKNTELTSQLALINTASGILQLNNTVSNLSNQIHKNQAIQLTSLIGHRVMIPSDEIIHTKNTKTNFGLELFADTDEIEIKILDKNQKVLHHNKIIKKMKPGIHTFSWDGEDLNHKIMETGKYYITVSAKNQDKSVPISTLSESIVHSIIISSSADPIIDLGPAGQTTLSHIREILTSQQKQQQQQQ</sequence>
<dbReference type="RefSeq" id="WP_158363113.1">
    <property type="nucleotide sequence ID" value="NZ_CP034864.1"/>
</dbReference>
<dbReference type="EMBL" id="CP034864">
    <property type="protein sequence ID" value="QCI24103.1"/>
    <property type="molecule type" value="Genomic_DNA"/>
</dbReference>
<dbReference type="InterPro" id="IPR025965">
    <property type="entry name" value="FlgD/Vpr_Ig-like"/>
</dbReference>
<feature type="domain" description="FlgD/Vpr Ig-like" evidence="6">
    <location>
        <begin position="112"/>
        <end position="186"/>
    </location>
</feature>
<keyword evidence="8" id="KW-0282">Flagellum</keyword>
<evidence type="ECO:0000256" key="4">
    <source>
        <dbReference type="ARBA" id="ARBA00024746"/>
    </source>
</evidence>
<keyword evidence="8" id="KW-0969">Cilium</keyword>
<proteinExistence type="inferred from homology"/>
<dbReference type="Gene3D" id="2.30.30.910">
    <property type="match status" value="1"/>
</dbReference>
<accession>A0A4D6Y6I9</accession>
<evidence type="ECO:0000259" key="7">
    <source>
        <dbReference type="Pfam" id="PF13861"/>
    </source>
</evidence>
<dbReference type="InterPro" id="IPR025963">
    <property type="entry name" value="FLgD_Tudor"/>
</dbReference>